<reference evidence="2" key="1">
    <citation type="journal article" date="2017" name="Nat. Ecol. Evol.">
        <title>Genome expansion and lineage-specific genetic innovations in the forest pathogenic fungi Armillaria.</title>
        <authorList>
            <person name="Sipos G."/>
            <person name="Prasanna A.N."/>
            <person name="Walter M.C."/>
            <person name="O'Connor E."/>
            <person name="Balint B."/>
            <person name="Krizsan K."/>
            <person name="Kiss B."/>
            <person name="Hess J."/>
            <person name="Varga T."/>
            <person name="Slot J."/>
            <person name="Riley R."/>
            <person name="Boka B."/>
            <person name="Rigling D."/>
            <person name="Barry K."/>
            <person name="Lee J."/>
            <person name="Mihaltcheva S."/>
            <person name="LaButti K."/>
            <person name="Lipzen A."/>
            <person name="Waldron R."/>
            <person name="Moloney N.M."/>
            <person name="Sperisen C."/>
            <person name="Kredics L."/>
            <person name="Vagvoelgyi C."/>
            <person name="Patrignani A."/>
            <person name="Fitzpatrick D."/>
            <person name="Nagy I."/>
            <person name="Doyle S."/>
            <person name="Anderson J.B."/>
            <person name="Grigoriev I.V."/>
            <person name="Gueldener U."/>
            <person name="Muensterkoetter M."/>
            <person name="Nagy L.G."/>
        </authorList>
    </citation>
    <scope>NUCLEOTIDE SEQUENCE [LARGE SCALE GENOMIC DNA]</scope>
    <source>
        <strain evidence="2">C18/9</strain>
    </source>
</reference>
<evidence type="ECO:0000313" key="2">
    <source>
        <dbReference type="Proteomes" id="UP000219338"/>
    </source>
</evidence>
<dbReference type="Proteomes" id="UP000219338">
    <property type="component" value="Unassembled WGS sequence"/>
</dbReference>
<accession>A0A284QY46</accession>
<organism evidence="1 2">
    <name type="scientific">Armillaria ostoyae</name>
    <name type="common">Armillaria root rot fungus</name>
    <dbReference type="NCBI Taxonomy" id="47428"/>
    <lineage>
        <taxon>Eukaryota</taxon>
        <taxon>Fungi</taxon>
        <taxon>Dikarya</taxon>
        <taxon>Basidiomycota</taxon>
        <taxon>Agaricomycotina</taxon>
        <taxon>Agaricomycetes</taxon>
        <taxon>Agaricomycetidae</taxon>
        <taxon>Agaricales</taxon>
        <taxon>Marasmiineae</taxon>
        <taxon>Physalacriaceae</taxon>
        <taxon>Armillaria</taxon>
    </lineage>
</organism>
<keyword evidence="2" id="KW-1185">Reference proteome</keyword>
<dbReference type="OMA" id="HTTITCG"/>
<proteinExistence type="predicted"/>
<dbReference type="EMBL" id="FUEG01000003">
    <property type="protein sequence ID" value="SJL01399.1"/>
    <property type="molecule type" value="Genomic_DNA"/>
</dbReference>
<dbReference type="AlphaFoldDB" id="A0A284QY46"/>
<dbReference type="OrthoDB" id="2940018at2759"/>
<name>A0A284QY46_ARMOS</name>
<protein>
    <submittedName>
        <fullName evidence="1">Uncharacterized protein</fullName>
    </submittedName>
</protein>
<evidence type="ECO:0000313" key="1">
    <source>
        <dbReference type="EMBL" id="SJL01399.1"/>
    </source>
</evidence>
<gene>
    <name evidence="1" type="ORF">ARMOST_04721</name>
</gene>
<sequence length="468" mass="52092">MSQLLPPFSLPNFDHLPFSSTPHGNSEPTWTSAAGFELIVWGLDRSSQLSAQSDFVVMYEEVFEHALISQTYLPSPSDIVVVPGDRLRAVDYVFVSLSSSEPRPDIINSMRHAILAHGKAKAEWKVARGYDRTRRGFFRVDDMEDAEGMEDKIADALNAMGLTFQFHTTITCGQSRRVAFDFIDAASIEHLESTPLVLDQHVLPIFRPRYIVPQFGYDVVVTGCDGIQGMQRAMDAIIRNMFGSHSIAHSRMELDGDAYVIVMNNFDNAARLVDSDLPLPNGVPPFIPISKPMYLSLYNLRGCPAPPTDYDGKMSSSSIKSLQRQIRRLQDQILHANQTVQSAVQAQARAVAEVYQEYVALQNAFVMSLASQTAMQRLVAIQNELNLLRTERSSKELFIWLAPSEKVRLLLTDQVSALDRRIKLQDNLRAEATANYMLLANKMAAFVMPSPESGQDQSSEGLSGASLS</sequence>